<organism evidence="1 2">
    <name type="scientific">Thraustotheca clavata</name>
    <dbReference type="NCBI Taxonomy" id="74557"/>
    <lineage>
        <taxon>Eukaryota</taxon>
        <taxon>Sar</taxon>
        <taxon>Stramenopiles</taxon>
        <taxon>Oomycota</taxon>
        <taxon>Saprolegniomycetes</taxon>
        <taxon>Saprolegniales</taxon>
        <taxon>Achlyaceae</taxon>
        <taxon>Thraustotheca</taxon>
    </lineage>
</organism>
<dbReference type="SUPFAM" id="SSF55961">
    <property type="entry name" value="Bet v1-like"/>
    <property type="match status" value="1"/>
</dbReference>
<evidence type="ECO:0000313" key="1">
    <source>
        <dbReference type="EMBL" id="OQR97759.1"/>
    </source>
</evidence>
<reference evidence="1 2" key="1">
    <citation type="journal article" date="2014" name="Genome Biol. Evol.">
        <title>The secreted proteins of Achlya hypogyna and Thraustotheca clavata identify the ancestral oomycete secretome and reveal gene acquisitions by horizontal gene transfer.</title>
        <authorList>
            <person name="Misner I."/>
            <person name="Blouin N."/>
            <person name="Leonard G."/>
            <person name="Richards T.A."/>
            <person name="Lane C.E."/>
        </authorList>
    </citation>
    <scope>NUCLEOTIDE SEQUENCE [LARGE SCALE GENOMIC DNA]</scope>
    <source>
        <strain evidence="1 2">ATCC 34112</strain>
    </source>
</reference>
<protein>
    <recommendedName>
        <fullName evidence="3">START domain-containing protein</fullName>
    </recommendedName>
</protein>
<dbReference type="PANTHER" id="PTHR13510:SF44">
    <property type="entry name" value="RABENOSYN-5"/>
    <property type="match status" value="1"/>
</dbReference>
<dbReference type="InterPro" id="IPR052727">
    <property type="entry name" value="Rab4/Rab5_effector"/>
</dbReference>
<dbReference type="Proteomes" id="UP000243217">
    <property type="component" value="Unassembled WGS sequence"/>
</dbReference>
<dbReference type="OrthoDB" id="63521at2759"/>
<dbReference type="PANTHER" id="PTHR13510">
    <property type="entry name" value="FYVE-FINGER-CONTAINING RAB5 EFFECTOR PROTEIN RABENOSYN-5-RELATED"/>
    <property type="match status" value="1"/>
</dbReference>
<sequence>MQYPQLHLSAPEIAHHRELTEAFANKALAATRNHRHDRAYLRGQGYKLTQDKNGSQTYQRTCPTSSFEEYFMTGICDTTIDEMSYGIYTETTHDLRTLFALTFKNDFMDAAILQTCETQTEEDPVHWFGIKYARLYLHASIFQPRDTVYSELSGTRVDEAGYRTIFQVRRTIETPLFPAFPHVVRFDHQMGWVFSELPDRRIQFTIIGHLDPHGNMPAWVFNKMTPKKHAASCTMFSELVRLRRLVEAPSKDTLWVVDGSPRRCTMCPKNTKHWKYCRCCGQVTCRKCLLTISQPLKVTWSKADPARHISHPMDKAVYCKACFKAPPNSGMSEHTQSKHSSITSNDFDTALTVSSSQGSFRDSALHSTASEGPATQVMVTRAKSLQDVNEVPQATLVGAFNPAVQESLAYQRLLVEQMQRSLVVQQNITNSQ</sequence>
<comment type="caution">
    <text evidence="1">The sequence shown here is derived from an EMBL/GenBank/DDBJ whole genome shotgun (WGS) entry which is preliminary data.</text>
</comment>
<accession>A0A1V9ZIE6</accession>
<dbReference type="SUPFAM" id="SSF57903">
    <property type="entry name" value="FYVE/PHD zinc finger"/>
    <property type="match status" value="1"/>
</dbReference>
<dbReference type="AlphaFoldDB" id="A0A1V9ZIE6"/>
<proteinExistence type="predicted"/>
<evidence type="ECO:0000313" key="2">
    <source>
        <dbReference type="Proteomes" id="UP000243217"/>
    </source>
</evidence>
<dbReference type="EMBL" id="JNBS01001889">
    <property type="protein sequence ID" value="OQR97759.1"/>
    <property type="molecule type" value="Genomic_DNA"/>
</dbReference>
<gene>
    <name evidence="1" type="ORF">THRCLA_06868</name>
</gene>
<dbReference type="InterPro" id="IPR023393">
    <property type="entry name" value="START-like_dom_sf"/>
</dbReference>
<dbReference type="Gene3D" id="3.30.530.20">
    <property type="match status" value="1"/>
</dbReference>
<name>A0A1V9ZIE6_9STRA</name>
<keyword evidence="2" id="KW-1185">Reference proteome</keyword>
<evidence type="ECO:0008006" key="3">
    <source>
        <dbReference type="Google" id="ProtNLM"/>
    </source>
</evidence>
<dbReference type="InterPro" id="IPR011011">
    <property type="entry name" value="Znf_FYVE_PHD"/>
</dbReference>